<sequence>MNRRTLLKSACAVATLSPVLGAALPVVAKAADAVIATPMAPPEWALLQREALRVESEAVEVFYNRYFDDRGYFQCFERWGANDGPDDAIENCNEWPLLHALGGSDRVRELYTKAYEGHLKQYTEAKTVETPIAREGMYYREFPVMNDWQHLSEGLSVFNLMGLSAPNDPAFQARARRFSGFYTGEDKEAKNYDPKRKIIRSMINGSKGPQLRKATALDWAGDPFDPTGFFMEHGESTYQETLDHYVDYTDVVGDSPLNLQSTSLVMNAYMISGERKYRDWITTYLDAWIDRAKRNGHILPSYVDLKGRIGGPKKEWWGNVYGWGFSPIDPVSGKREDRNRVPRAIVAFLNAYLLTGDDKYLQVWRDQNAAINAQAKSIDGVSSVPTMYGKDGWYSYRPGPYRTNGLDIWYMSMRPDDFARADTNHPWIDYLTGKNPAYPVTAVRGALDSVRRKMGDLAKDTTTKETRLADALLKFNPAEVTPLLHLMCGAIHIARPTWSKTSAPQGGALLYARLRYFDPVKRRAGIPDDVGALVSELSDLATTVTLVNTHPFRTRTVTVQAGGYGEHQFTAMTIDGKVQALNSNQVTLDLAPGCGTTIRFAHKRHANAPTLSHPWDRV</sequence>
<proteinExistence type="predicted"/>
<feature type="signal peptide" evidence="1">
    <location>
        <begin position="1"/>
        <end position="30"/>
    </location>
</feature>
<dbReference type="InterPro" id="IPR058347">
    <property type="entry name" value="DUF8034"/>
</dbReference>
<reference evidence="2 3" key="1">
    <citation type="submission" date="2023-01" db="EMBL/GenBank/DDBJ databases">
        <title>Novel species of the genus Asticcacaulis isolated from rivers.</title>
        <authorList>
            <person name="Lu H."/>
        </authorList>
    </citation>
    <scope>NUCLEOTIDE SEQUENCE [LARGE SCALE GENOMIC DNA]</scope>
    <source>
        <strain evidence="2 3">BYS171W</strain>
    </source>
</reference>
<accession>A0ABT5HYY5</accession>
<evidence type="ECO:0000313" key="3">
    <source>
        <dbReference type="Proteomes" id="UP001214854"/>
    </source>
</evidence>
<name>A0ABT5HYY5_9CAUL</name>
<dbReference type="Pfam" id="PF26099">
    <property type="entry name" value="DUF8034"/>
    <property type="match status" value="1"/>
</dbReference>
<dbReference type="RefSeq" id="WP_272749639.1">
    <property type="nucleotide sequence ID" value="NZ_JAQQKX010000021.1"/>
</dbReference>
<protein>
    <submittedName>
        <fullName evidence="2">Uncharacterized protein</fullName>
    </submittedName>
</protein>
<evidence type="ECO:0000313" key="2">
    <source>
        <dbReference type="EMBL" id="MDC7685132.1"/>
    </source>
</evidence>
<comment type="caution">
    <text evidence="2">The sequence shown here is derived from an EMBL/GenBank/DDBJ whole genome shotgun (WGS) entry which is preliminary data.</text>
</comment>
<dbReference type="EMBL" id="JAQQKX010000021">
    <property type="protein sequence ID" value="MDC7685132.1"/>
    <property type="molecule type" value="Genomic_DNA"/>
</dbReference>
<dbReference type="Proteomes" id="UP001214854">
    <property type="component" value="Unassembled WGS sequence"/>
</dbReference>
<keyword evidence="1" id="KW-0732">Signal</keyword>
<feature type="chain" id="PRO_5045570060" evidence="1">
    <location>
        <begin position="31"/>
        <end position="618"/>
    </location>
</feature>
<dbReference type="InterPro" id="IPR006311">
    <property type="entry name" value="TAT_signal"/>
</dbReference>
<keyword evidence="3" id="KW-1185">Reference proteome</keyword>
<organism evidence="2 3">
    <name type="scientific">Asticcacaulis aquaticus</name>
    <dbReference type="NCBI Taxonomy" id="2984212"/>
    <lineage>
        <taxon>Bacteria</taxon>
        <taxon>Pseudomonadati</taxon>
        <taxon>Pseudomonadota</taxon>
        <taxon>Alphaproteobacteria</taxon>
        <taxon>Caulobacterales</taxon>
        <taxon>Caulobacteraceae</taxon>
        <taxon>Asticcacaulis</taxon>
    </lineage>
</organism>
<dbReference type="PROSITE" id="PS51318">
    <property type="entry name" value="TAT"/>
    <property type="match status" value="1"/>
</dbReference>
<dbReference type="InterPro" id="IPR008928">
    <property type="entry name" value="6-hairpin_glycosidase_sf"/>
</dbReference>
<dbReference type="SUPFAM" id="SSF48208">
    <property type="entry name" value="Six-hairpin glycosidases"/>
    <property type="match status" value="1"/>
</dbReference>
<gene>
    <name evidence="2" type="ORF">PQU92_17755</name>
</gene>
<evidence type="ECO:0000256" key="1">
    <source>
        <dbReference type="SAM" id="SignalP"/>
    </source>
</evidence>